<accession>A0ABS8UQ14</accession>
<evidence type="ECO:0000256" key="1">
    <source>
        <dbReference type="SAM" id="MobiDB-lite"/>
    </source>
</evidence>
<gene>
    <name evidence="2" type="ORF">HAX54_018790</name>
</gene>
<name>A0ABS8UQ14_DATST</name>
<dbReference type="Proteomes" id="UP000823775">
    <property type="component" value="Unassembled WGS sequence"/>
</dbReference>
<protein>
    <submittedName>
        <fullName evidence="2">Uncharacterized protein</fullName>
    </submittedName>
</protein>
<dbReference type="EMBL" id="JACEIK010002292">
    <property type="protein sequence ID" value="MCD9560268.1"/>
    <property type="molecule type" value="Genomic_DNA"/>
</dbReference>
<organism evidence="2 3">
    <name type="scientific">Datura stramonium</name>
    <name type="common">Jimsonweed</name>
    <name type="synonym">Common thornapple</name>
    <dbReference type="NCBI Taxonomy" id="4076"/>
    <lineage>
        <taxon>Eukaryota</taxon>
        <taxon>Viridiplantae</taxon>
        <taxon>Streptophyta</taxon>
        <taxon>Embryophyta</taxon>
        <taxon>Tracheophyta</taxon>
        <taxon>Spermatophyta</taxon>
        <taxon>Magnoliopsida</taxon>
        <taxon>eudicotyledons</taxon>
        <taxon>Gunneridae</taxon>
        <taxon>Pentapetalae</taxon>
        <taxon>asterids</taxon>
        <taxon>lamiids</taxon>
        <taxon>Solanales</taxon>
        <taxon>Solanaceae</taxon>
        <taxon>Solanoideae</taxon>
        <taxon>Datureae</taxon>
        <taxon>Datura</taxon>
    </lineage>
</organism>
<proteinExistence type="predicted"/>
<sequence length="114" mass="12517">MKCRYSSATSWTSARGVQNIEGKRKEPVPHLRNTGTIREPPVHRRLKQCSALGMTKHLSPPVAASPMQANVIDVELCLPVSRRSAPAKLKLKHDSGFKASSHCPIPAFHLRVTG</sequence>
<evidence type="ECO:0000313" key="2">
    <source>
        <dbReference type="EMBL" id="MCD9560268.1"/>
    </source>
</evidence>
<keyword evidence="3" id="KW-1185">Reference proteome</keyword>
<comment type="caution">
    <text evidence="2">The sequence shown here is derived from an EMBL/GenBank/DDBJ whole genome shotgun (WGS) entry which is preliminary data.</text>
</comment>
<reference evidence="2 3" key="1">
    <citation type="journal article" date="2021" name="BMC Genomics">
        <title>Datura genome reveals duplications of psychoactive alkaloid biosynthetic genes and high mutation rate following tissue culture.</title>
        <authorList>
            <person name="Rajewski A."/>
            <person name="Carter-House D."/>
            <person name="Stajich J."/>
            <person name="Litt A."/>
        </authorList>
    </citation>
    <scope>NUCLEOTIDE SEQUENCE [LARGE SCALE GENOMIC DNA]</scope>
    <source>
        <strain evidence="2">AR-01</strain>
    </source>
</reference>
<feature type="compositionally biased region" description="Polar residues" evidence="1">
    <location>
        <begin position="1"/>
        <end position="16"/>
    </location>
</feature>
<feature type="region of interest" description="Disordered" evidence="1">
    <location>
        <begin position="1"/>
        <end position="39"/>
    </location>
</feature>
<evidence type="ECO:0000313" key="3">
    <source>
        <dbReference type="Proteomes" id="UP000823775"/>
    </source>
</evidence>